<dbReference type="EMBL" id="SOCA01000008">
    <property type="protein sequence ID" value="TDU66597.1"/>
    <property type="molecule type" value="Genomic_DNA"/>
</dbReference>
<dbReference type="Pfam" id="PF01368">
    <property type="entry name" value="DHH"/>
    <property type="match status" value="1"/>
</dbReference>
<feature type="domain" description="DHHA1" evidence="2">
    <location>
        <begin position="240"/>
        <end position="324"/>
    </location>
</feature>
<dbReference type="SUPFAM" id="SSF64182">
    <property type="entry name" value="DHH phosphoesterases"/>
    <property type="match status" value="1"/>
</dbReference>
<keyword evidence="4" id="KW-1185">Reference proteome</keyword>
<dbReference type="GO" id="GO:0003676">
    <property type="term" value="F:nucleic acid binding"/>
    <property type="evidence" value="ECO:0007669"/>
    <property type="project" value="InterPro"/>
</dbReference>
<protein>
    <submittedName>
        <fullName evidence="3">Phosphoesterase RecJ-like protein</fullName>
    </submittedName>
</protein>
<proteinExistence type="predicted"/>
<dbReference type="AlphaFoldDB" id="A0A4R7RQN4"/>
<accession>A0A4R7RQN4</accession>
<dbReference type="Gene3D" id="3.10.310.30">
    <property type="match status" value="1"/>
</dbReference>
<evidence type="ECO:0000259" key="1">
    <source>
        <dbReference type="Pfam" id="PF01368"/>
    </source>
</evidence>
<comment type="caution">
    <text evidence="3">The sequence shown here is derived from an EMBL/GenBank/DDBJ whole genome shotgun (WGS) entry which is preliminary data.</text>
</comment>
<name>A0A4R7RQN4_9BACT</name>
<dbReference type="InterPro" id="IPR003156">
    <property type="entry name" value="DHHA1_dom"/>
</dbReference>
<dbReference type="PANTHER" id="PTHR47618:SF1">
    <property type="entry name" value="BIFUNCTIONAL OLIGORIBONUCLEASE AND PAP PHOSPHATASE NRNA"/>
    <property type="match status" value="1"/>
</dbReference>
<evidence type="ECO:0000313" key="4">
    <source>
        <dbReference type="Proteomes" id="UP000295662"/>
    </source>
</evidence>
<evidence type="ECO:0000259" key="2">
    <source>
        <dbReference type="Pfam" id="PF02272"/>
    </source>
</evidence>
<dbReference type="PANTHER" id="PTHR47618">
    <property type="entry name" value="BIFUNCTIONAL OLIGORIBONUCLEASE AND PAP PHOSPHATASE NRNA"/>
    <property type="match status" value="1"/>
</dbReference>
<evidence type="ECO:0000313" key="3">
    <source>
        <dbReference type="EMBL" id="TDU66597.1"/>
    </source>
</evidence>
<dbReference type="Gene3D" id="3.90.1640.10">
    <property type="entry name" value="inorganic pyrophosphatase (n-terminal core)"/>
    <property type="match status" value="1"/>
</dbReference>
<feature type="domain" description="DDH" evidence="1">
    <location>
        <begin position="20"/>
        <end position="160"/>
    </location>
</feature>
<dbReference type="InterPro" id="IPR001667">
    <property type="entry name" value="DDH_dom"/>
</dbReference>
<dbReference type="Proteomes" id="UP000295662">
    <property type="component" value="Unassembled WGS sequence"/>
</dbReference>
<dbReference type="InterPro" id="IPR051319">
    <property type="entry name" value="Oligoribo/pAp-PDE_c-di-AMP_PDE"/>
</dbReference>
<dbReference type="RefSeq" id="WP_166647345.1">
    <property type="nucleotide sequence ID" value="NZ_SOCA01000008.1"/>
</dbReference>
<organism evidence="3 4">
    <name type="scientific">Prosthecobacter fusiformis</name>
    <dbReference type="NCBI Taxonomy" id="48464"/>
    <lineage>
        <taxon>Bacteria</taxon>
        <taxon>Pseudomonadati</taxon>
        <taxon>Verrucomicrobiota</taxon>
        <taxon>Verrucomicrobiia</taxon>
        <taxon>Verrucomicrobiales</taxon>
        <taxon>Verrucomicrobiaceae</taxon>
        <taxon>Prosthecobacter</taxon>
    </lineage>
</organism>
<dbReference type="Pfam" id="PF02272">
    <property type="entry name" value="DHHA1"/>
    <property type="match status" value="1"/>
</dbReference>
<sequence>MSSTLTPLSEIADVLRSAQRIAIAAHVRPDGDALGSVMGLALSLRAMGKEVYALLEDGVPTNLAFLPEVATVLTPPYADFEIDVAVALDTATHERVGEHTKAALARAPFLIDIDHHPTNPGYGQMNHVDGTEPAVGQIVYNLLQAGGFPITDAVMQHLFTAISTDTGSFQYSSTNARTHQIAAEMLTAGLDTARLAQLLYQTHPARRLLLLRAMLNEMDIRAEGRIASWQFTRALMDEVQVQPGDTEGLIDTLRMIDTVVTAVIFEEMPDGKIRVSARSKDQRLDVSAVCGQFGGGGHRMASGARMKGPIQVAAETFLTALEHEVRRLA</sequence>
<reference evidence="3 4" key="1">
    <citation type="submission" date="2019-03" db="EMBL/GenBank/DDBJ databases">
        <title>Genomic Encyclopedia of Archaeal and Bacterial Type Strains, Phase II (KMG-II): from individual species to whole genera.</title>
        <authorList>
            <person name="Goeker M."/>
        </authorList>
    </citation>
    <scope>NUCLEOTIDE SEQUENCE [LARGE SCALE GENOMIC DNA]</scope>
    <source>
        <strain evidence="3 4">ATCC 25309</strain>
    </source>
</reference>
<dbReference type="InterPro" id="IPR038763">
    <property type="entry name" value="DHH_sf"/>
</dbReference>
<gene>
    <name evidence="3" type="ORF">EI77_03692</name>
</gene>